<dbReference type="AlphaFoldDB" id="A0A498CD28"/>
<dbReference type="RefSeq" id="WP_121441596.1">
    <property type="nucleotide sequence ID" value="NZ_RCDA01000001.1"/>
</dbReference>
<evidence type="ECO:0000256" key="1">
    <source>
        <dbReference type="SAM" id="Phobius"/>
    </source>
</evidence>
<feature type="transmembrane region" description="Helical" evidence="1">
    <location>
        <begin position="196"/>
        <end position="216"/>
    </location>
</feature>
<feature type="transmembrane region" description="Helical" evidence="1">
    <location>
        <begin position="72"/>
        <end position="91"/>
    </location>
</feature>
<keyword evidence="1" id="KW-0472">Membrane</keyword>
<evidence type="ECO:0000313" key="2">
    <source>
        <dbReference type="EMBL" id="RLK51170.1"/>
    </source>
</evidence>
<organism evidence="2 3">
    <name type="scientific">Alkalispirillum mobile</name>
    <dbReference type="NCBI Taxonomy" id="85925"/>
    <lineage>
        <taxon>Bacteria</taxon>
        <taxon>Pseudomonadati</taxon>
        <taxon>Pseudomonadota</taxon>
        <taxon>Gammaproteobacteria</taxon>
        <taxon>Chromatiales</taxon>
        <taxon>Ectothiorhodospiraceae</taxon>
        <taxon>Alkalispirillum</taxon>
    </lineage>
</organism>
<gene>
    <name evidence="2" type="ORF">DFR31_1090</name>
</gene>
<comment type="caution">
    <text evidence="2">The sequence shown here is derived from an EMBL/GenBank/DDBJ whole genome shotgun (WGS) entry which is preliminary data.</text>
</comment>
<feature type="transmembrane region" description="Helical" evidence="1">
    <location>
        <begin position="249"/>
        <end position="272"/>
    </location>
</feature>
<keyword evidence="1" id="KW-1133">Transmembrane helix</keyword>
<feature type="transmembrane region" description="Helical" evidence="1">
    <location>
        <begin position="48"/>
        <end position="66"/>
    </location>
</feature>
<feature type="transmembrane region" description="Helical" evidence="1">
    <location>
        <begin position="98"/>
        <end position="118"/>
    </location>
</feature>
<sequence length="292" mass="31059">MRGLATFVMGGRWQAVAVAAGAGLVPLLGWVGAAVLALVTLRRGVADGLGVAVPALAGLGALYWLLMGTPAPAFQLGIELWAPVLLLAFWLRRTVSLSATLQILGVLGGLAVLSLHLMHGDLHAYWREVMDGILGGMPEGDPTWQMFDESMLPRMTGFWAVGLMGAALLALLLGRWWQALLYNPGGFQAEFHGLDLGREAGILALMLVAASMFTGVGLVADLALVASALFAVQAMAVAHAFVKARGMSVAWLVTAYLLMPIVFQLVALIGIADALFKWRRKLDDQDQNDYPG</sequence>
<dbReference type="OrthoDB" id="5659946at2"/>
<proteinExistence type="predicted"/>
<dbReference type="Proteomes" id="UP000275461">
    <property type="component" value="Unassembled WGS sequence"/>
</dbReference>
<name>A0A498CD28_9GAMM</name>
<feature type="transmembrane region" description="Helical" evidence="1">
    <location>
        <begin position="15"/>
        <end position="41"/>
    </location>
</feature>
<keyword evidence="1" id="KW-0812">Transmembrane</keyword>
<feature type="transmembrane region" description="Helical" evidence="1">
    <location>
        <begin position="156"/>
        <end position="176"/>
    </location>
</feature>
<protein>
    <submittedName>
        <fullName evidence="2">Uncharacterized protein</fullName>
    </submittedName>
</protein>
<accession>A0A498CD28</accession>
<keyword evidence="3" id="KW-1185">Reference proteome</keyword>
<dbReference type="EMBL" id="RCDA01000001">
    <property type="protein sequence ID" value="RLK51170.1"/>
    <property type="molecule type" value="Genomic_DNA"/>
</dbReference>
<feature type="transmembrane region" description="Helical" evidence="1">
    <location>
        <begin position="222"/>
        <end position="242"/>
    </location>
</feature>
<evidence type="ECO:0000313" key="3">
    <source>
        <dbReference type="Proteomes" id="UP000275461"/>
    </source>
</evidence>
<reference evidence="2 3" key="1">
    <citation type="submission" date="2018-10" db="EMBL/GenBank/DDBJ databases">
        <title>Genomic Encyclopedia of Type Strains, Phase IV (KMG-IV): sequencing the most valuable type-strain genomes for metagenomic binning, comparative biology and taxonomic classification.</title>
        <authorList>
            <person name="Goeker M."/>
        </authorList>
    </citation>
    <scope>NUCLEOTIDE SEQUENCE [LARGE SCALE GENOMIC DNA]</scope>
    <source>
        <strain evidence="2 3">DSM 12769</strain>
    </source>
</reference>